<evidence type="ECO:0000313" key="2">
    <source>
        <dbReference type="EMBL" id="XDQ82090.1"/>
    </source>
</evidence>
<sequence>MTAPRSVRRGLACLALAGLTWGTTGAAVDVVYRSSDFGPAAVSFWRFLAGVALLLAARALRPARPAARARQPLRRRVPLFAGTGLAAAESRLGSGS</sequence>
<dbReference type="EMBL" id="CP163445">
    <property type="protein sequence ID" value="XDQ82090.1"/>
    <property type="molecule type" value="Genomic_DNA"/>
</dbReference>
<gene>
    <name evidence="2" type="ORF">AB2U05_28260</name>
</gene>
<dbReference type="AlphaFoldDB" id="A0AB39TS10"/>
<reference evidence="2" key="1">
    <citation type="submission" date="2024-07" db="EMBL/GenBank/DDBJ databases">
        <authorList>
            <person name="Yu S.T."/>
        </authorList>
    </citation>
    <scope>NUCLEOTIDE SEQUENCE</scope>
    <source>
        <strain evidence="2">Y1</strain>
    </source>
</reference>
<proteinExistence type="predicted"/>
<evidence type="ECO:0008006" key="3">
    <source>
        <dbReference type="Google" id="ProtNLM"/>
    </source>
</evidence>
<keyword evidence="1" id="KW-0812">Transmembrane</keyword>
<dbReference type="RefSeq" id="WP_369184602.1">
    <property type="nucleotide sequence ID" value="NZ_CP163445.1"/>
</dbReference>
<keyword evidence="1" id="KW-0472">Membrane</keyword>
<keyword evidence="1" id="KW-1133">Transmembrane helix</keyword>
<name>A0AB39TS10_9ACTN</name>
<organism evidence="2">
    <name type="scientific">Streptomyces sp. Y1</name>
    <dbReference type="NCBI Taxonomy" id="3238634"/>
    <lineage>
        <taxon>Bacteria</taxon>
        <taxon>Bacillati</taxon>
        <taxon>Actinomycetota</taxon>
        <taxon>Actinomycetes</taxon>
        <taxon>Kitasatosporales</taxon>
        <taxon>Streptomycetaceae</taxon>
        <taxon>Streptomyces</taxon>
    </lineage>
</organism>
<feature type="transmembrane region" description="Helical" evidence="1">
    <location>
        <begin position="42"/>
        <end position="60"/>
    </location>
</feature>
<protein>
    <recommendedName>
        <fullName evidence="3">EamA family transporter</fullName>
    </recommendedName>
</protein>
<accession>A0AB39TS10</accession>
<evidence type="ECO:0000256" key="1">
    <source>
        <dbReference type="SAM" id="Phobius"/>
    </source>
</evidence>